<sequence>MFVCSHPFAVFDYFRVPYEVLRAVGPSRSPLDQCATLAPRSAPARSIRWPVFGTGASLPRLAHPARRFRLGSVMLHGRLLPDDRIGEWLLSAGAGWRPGEPVTDGGEQLASVWRNDSGDIFLPFDPDEVVLNFWSEGYRVKPDGTATSPLRSMAVSGYYLVRPLIPRPVQISARRLYSKVQVRTPFPRWPVETSLHDFYDLVLGWAAELAGEDVPYLAPWPAGRSWAFVLTHDVETDEGLRRLPVLRDIEVAAGFRSSWNLVPGRYDVPDDVVAALKADGFEVGLHGLYHDGRDLADGVFAQRLPEMRRWAQRWQACGFRSPATHRAWDTMASLPFEYDSSYPDTDPYEPQPGGCCSWLPYFNKRLVELPITLPQDHTVFVILRCADAGLWIEKSERIRAAGGMALLITHPDYLDRAPIARAYEELLARFAGDDSAWRALPVEVARWWRRRAESRLQRAGDGWQVVGPARDAAQVRVVSPPHRQSRSPRRAVQG</sequence>
<evidence type="ECO:0000256" key="1">
    <source>
        <dbReference type="SAM" id="MobiDB-lite"/>
    </source>
</evidence>
<dbReference type="Gene3D" id="3.20.20.370">
    <property type="entry name" value="Glycoside hydrolase/deacetylase"/>
    <property type="match status" value="1"/>
</dbReference>
<evidence type="ECO:0000313" key="2">
    <source>
        <dbReference type="EMBL" id="NJC71273.1"/>
    </source>
</evidence>
<reference evidence="2 3" key="1">
    <citation type="submission" date="2020-03" db="EMBL/GenBank/DDBJ databases">
        <title>WGS of the type strain of Planosporangium spp.</title>
        <authorList>
            <person name="Thawai C."/>
        </authorList>
    </citation>
    <scope>NUCLEOTIDE SEQUENCE [LARGE SCALE GENOMIC DNA]</scope>
    <source>
        <strain evidence="2 3">TBRC 5610</strain>
    </source>
</reference>
<gene>
    <name evidence="2" type="ORF">HC031_16355</name>
</gene>
<dbReference type="SUPFAM" id="SSF88713">
    <property type="entry name" value="Glycoside hydrolase/deacetylase"/>
    <property type="match status" value="1"/>
</dbReference>
<keyword evidence="3" id="KW-1185">Reference proteome</keyword>
<dbReference type="InterPro" id="IPR011330">
    <property type="entry name" value="Glyco_hydro/deAcase_b/a-brl"/>
</dbReference>
<evidence type="ECO:0000313" key="3">
    <source>
        <dbReference type="Proteomes" id="UP000722989"/>
    </source>
</evidence>
<feature type="region of interest" description="Disordered" evidence="1">
    <location>
        <begin position="475"/>
        <end position="494"/>
    </location>
</feature>
<name>A0ABX0Y1H7_9ACTN</name>
<organism evidence="2 3">
    <name type="scientific">Planosporangium thailandense</name>
    <dbReference type="NCBI Taxonomy" id="765197"/>
    <lineage>
        <taxon>Bacteria</taxon>
        <taxon>Bacillati</taxon>
        <taxon>Actinomycetota</taxon>
        <taxon>Actinomycetes</taxon>
        <taxon>Micromonosporales</taxon>
        <taxon>Micromonosporaceae</taxon>
        <taxon>Planosporangium</taxon>
    </lineage>
</organism>
<feature type="compositionally biased region" description="Basic residues" evidence="1">
    <location>
        <begin position="483"/>
        <end position="494"/>
    </location>
</feature>
<dbReference type="RefSeq" id="WP_167926174.1">
    <property type="nucleotide sequence ID" value="NZ_JAATVY010000010.1"/>
</dbReference>
<evidence type="ECO:0008006" key="4">
    <source>
        <dbReference type="Google" id="ProtNLM"/>
    </source>
</evidence>
<dbReference type="EMBL" id="JAATVY010000010">
    <property type="protein sequence ID" value="NJC71273.1"/>
    <property type="molecule type" value="Genomic_DNA"/>
</dbReference>
<comment type="caution">
    <text evidence="2">The sequence shown here is derived from an EMBL/GenBank/DDBJ whole genome shotgun (WGS) entry which is preliminary data.</text>
</comment>
<protein>
    <recommendedName>
        <fullName evidence="4">NodB homology domain-containing protein</fullName>
    </recommendedName>
</protein>
<proteinExistence type="predicted"/>
<accession>A0ABX0Y1H7</accession>
<dbReference type="Proteomes" id="UP000722989">
    <property type="component" value="Unassembled WGS sequence"/>
</dbReference>